<evidence type="ECO:0000256" key="7">
    <source>
        <dbReference type="SAM" id="Phobius"/>
    </source>
</evidence>
<evidence type="ECO:0000313" key="10">
    <source>
        <dbReference type="Proteomes" id="UP000250234"/>
    </source>
</evidence>
<evidence type="ECO:0000256" key="1">
    <source>
        <dbReference type="ARBA" id="ARBA00004651"/>
    </source>
</evidence>
<keyword evidence="5 7" id="KW-1133">Transmembrane helix</keyword>
<name>A0A2X3CHV7_CLOPF</name>
<organism evidence="9 10">
    <name type="scientific">Clostridium perfringens</name>
    <dbReference type="NCBI Taxonomy" id="1502"/>
    <lineage>
        <taxon>Bacteria</taxon>
        <taxon>Bacillati</taxon>
        <taxon>Bacillota</taxon>
        <taxon>Clostridia</taxon>
        <taxon>Eubacteriales</taxon>
        <taxon>Clostridiaceae</taxon>
        <taxon>Clostridium</taxon>
    </lineage>
</organism>
<dbReference type="InterPro" id="IPR051447">
    <property type="entry name" value="Lipoprotein-release_system"/>
</dbReference>
<comment type="similarity">
    <text evidence="2">Belongs to the ABC-4 integral membrane protein family. LolC/E subfamily.</text>
</comment>
<keyword evidence="4 7" id="KW-0812">Transmembrane</keyword>
<feature type="transmembrane region" description="Helical" evidence="7">
    <location>
        <begin position="391"/>
        <end position="414"/>
    </location>
</feature>
<dbReference type="RefSeq" id="WP_111945903.1">
    <property type="nucleotide sequence ID" value="NZ_JBHECA010000001.1"/>
</dbReference>
<proteinExistence type="inferred from homology"/>
<protein>
    <submittedName>
        <fullName evidence="9">Transmembrane protein Vexp1</fullName>
    </submittedName>
</protein>
<dbReference type="GO" id="GO:0044874">
    <property type="term" value="P:lipoprotein localization to outer membrane"/>
    <property type="evidence" value="ECO:0007669"/>
    <property type="project" value="TreeGrafter"/>
</dbReference>
<comment type="subcellular location">
    <subcellularLocation>
        <location evidence="1">Cell membrane</location>
        <topology evidence="1">Multi-pass membrane protein</topology>
    </subcellularLocation>
</comment>
<dbReference type="GO" id="GO:0098797">
    <property type="term" value="C:plasma membrane protein complex"/>
    <property type="evidence" value="ECO:0007669"/>
    <property type="project" value="TreeGrafter"/>
</dbReference>
<evidence type="ECO:0000256" key="2">
    <source>
        <dbReference type="ARBA" id="ARBA00005236"/>
    </source>
</evidence>
<evidence type="ECO:0000256" key="5">
    <source>
        <dbReference type="ARBA" id="ARBA00022989"/>
    </source>
</evidence>
<dbReference type="Pfam" id="PF02687">
    <property type="entry name" value="FtsX"/>
    <property type="match status" value="1"/>
</dbReference>
<dbReference type="PANTHER" id="PTHR30489">
    <property type="entry name" value="LIPOPROTEIN-RELEASING SYSTEM TRANSMEMBRANE PROTEIN LOLE"/>
    <property type="match status" value="1"/>
</dbReference>
<gene>
    <name evidence="9" type="ORF">NCTC8081_01921</name>
</gene>
<accession>A0A2X3CHV7</accession>
<dbReference type="PROSITE" id="PS51257">
    <property type="entry name" value="PROKAR_LIPOPROTEIN"/>
    <property type="match status" value="1"/>
</dbReference>
<keyword evidence="3" id="KW-1003">Cell membrane</keyword>
<feature type="transmembrane region" description="Helical" evidence="7">
    <location>
        <begin position="331"/>
        <end position="357"/>
    </location>
</feature>
<feature type="domain" description="ABC3 transporter permease C-terminal" evidence="8">
    <location>
        <begin position="290"/>
        <end position="413"/>
    </location>
</feature>
<dbReference type="InterPro" id="IPR003838">
    <property type="entry name" value="ABC3_permease_C"/>
</dbReference>
<evidence type="ECO:0000256" key="6">
    <source>
        <dbReference type="ARBA" id="ARBA00023136"/>
    </source>
</evidence>
<evidence type="ECO:0000313" key="9">
    <source>
        <dbReference type="EMBL" id="SQC08005.1"/>
    </source>
</evidence>
<keyword evidence="6 7" id="KW-0472">Membrane</keyword>
<feature type="transmembrane region" description="Helical" evidence="7">
    <location>
        <begin position="16"/>
        <end position="37"/>
    </location>
</feature>
<evidence type="ECO:0000259" key="8">
    <source>
        <dbReference type="Pfam" id="PF02687"/>
    </source>
</evidence>
<evidence type="ECO:0000256" key="3">
    <source>
        <dbReference type="ARBA" id="ARBA00022475"/>
    </source>
</evidence>
<sequence length="425" mass="48316">MIKNAIAYITRKKNRTFIIFVILTIVFSCLYSCLSIMKSSASLEKSLYKISNSSLSITKKDGGYFDINQFKDIEKIKEVEETIFQYNGLAKSIKAKVVGGEQKIERDNLPDEFKNILSLEATNKTKRNILFNSGVFTIKDGRNIEENDRRKILVHEDFAKKNNLKLNDEISLELIEMENKVQKKEFKFEIIGIFSGKKQEQYTGLSSDFSENMVFVDYATSQEALNRAENNKIANKILIFSRSEESTNLALKKIKELKIDWSKYSIEKDTNAFEESLESVSGIKHIIKIMTYSIMLGGIVVLSLILILWLRERIYEIGILLSIGISKIKIVIQFILELIFISLPSIISTLVLGNLLLRQIVDGFIRSDNSMIVSNSLLNKSNSILNLGTLIQSYFILISIIILSVIVASSMILVKKPKEILSKIS</sequence>
<dbReference type="AlphaFoldDB" id="A0A2X3CHV7"/>
<feature type="transmembrane region" description="Helical" evidence="7">
    <location>
        <begin position="289"/>
        <end position="310"/>
    </location>
</feature>
<dbReference type="Proteomes" id="UP000250234">
    <property type="component" value="Unassembled WGS sequence"/>
</dbReference>
<reference evidence="9 10" key="1">
    <citation type="submission" date="2018-06" db="EMBL/GenBank/DDBJ databases">
        <authorList>
            <consortium name="Pathogen Informatics"/>
            <person name="Doyle S."/>
        </authorList>
    </citation>
    <scope>NUCLEOTIDE SEQUENCE [LARGE SCALE GENOMIC DNA]</scope>
    <source>
        <strain evidence="9 10">NCTC8081</strain>
    </source>
</reference>
<dbReference type="PANTHER" id="PTHR30489:SF0">
    <property type="entry name" value="LIPOPROTEIN-RELEASING SYSTEM TRANSMEMBRANE PROTEIN LOLE"/>
    <property type="match status" value="1"/>
</dbReference>
<dbReference type="EMBL" id="UAWO01000002">
    <property type="protein sequence ID" value="SQC08005.1"/>
    <property type="molecule type" value="Genomic_DNA"/>
</dbReference>
<evidence type="ECO:0000256" key="4">
    <source>
        <dbReference type="ARBA" id="ARBA00022692"/>
    </source>
</evidence>